<dbReference type="eggNOG" id="COG0515">
    <property type="taxonomic scope" value="Bacteria"/>
</dbReference>
<dbReference type="FunFam" id="1.10.510.10:FF:000021">
    <property type="entry name" value="Serine/threonine protein kinase"/>
    <property type="match status" value="1"/>
</dbReference>
<dbReference type="InterPro" id="IPR000719">
    <property type="entry name" value="Prot_kinase_dom"/>
</dbReference>
<evidence type="ECO:0000256" key="2">
    <source>
        <dbReference type="ARBA" id="ARBA00022527"/>
    </source>
</evidence>
<evidence type="ECO:0000256" key="4">
    <source>
        <dbReference type="ARBA" id="ARBA00022741"/>
    </source>
</evidence>
<dbReference type="InterPro" id="IPR011009">
    <property type="entry name" value="Kinase-like_dom_sf"/>
</dbReference>
<dbReference type="SUPFAM" id="SSF56112">
    <property type="entry name" value="Protein kinase-like (PK-like)"/>
    <property type="match status" value="1"/>
</dbReference>
<feature type="region of interest" description="Disordered" evidence="8">
    <location>
        <begin position="281"/>
        <end position="319"/>
    </location>
</feature>
<dbReference type="AlphaFoldDB" id="A1ZL90"/>
<comment type="caution">
    <text evidence="11">The sequence shown here is derived from an EMBL/GenBank/DDBJ whole genome shotgun (WGS) entry which is preliminary data.</text>
</comment>
<evidence type="ECO:0000256" key="5">
    <source>
        <dbReference type="ARBA" id="ARBA00022777"/>
    </source>
</evidence>
<keyword evidence="9" id="KW-0472">Membrane</keyword>
<gene>
    <name evidence="11" type="ORF">M23134_07741</name>
</gene>
<dbReference type="SMART" id="SM00220">
    <property type="entry name" value="S_TKc"/>
    <property type="match status" value="1"/>
</dbReference>
<dbReference type="GO" id="GO:0004674">
    <property type="term" value="F:protein serine/threonine kinase activity"/>
    <property type="evidence" value="ECO:0007669"/>
    <property type="project" value="UniProtKB-KW"/>
</dbReference>
<dbReference type="PROSITE" id="PS00107">
    <property type="entry name" value="PROTEIN_KINASE_ATP"/>
    <property type="match status" value="1"/>
</dbReference>
<dbReference type="Gene3D" id="3.30.200.20">
    <property type="entry name" value="Phosphorylase Kinase, domain 1"/>
    <property type="match status" value="1"/>
</dbReference>
<dbReference type="PANTHER" id="PTHR43289:SF6">
    <property type="entry name" value="SERINE_THREONINE-PROTEIN KINASE NEKL-3"/>
    <property type="match status" value="1"/>
</dbReference>
<dbReference type="FunFam" id="3.30.200.20:FF:000042">
    <property type="entry name" value="Aurora kinase A"/>
    <property type="match status" value="1"/>
</dbReference>
<evidence type="ECO:0000259" key="10">
    <source>
        <dbReference type="PROSITE" id="PS50011"/>
    </source>
</evidence>
<name>A1ZL90_MICM2</name>
<evidence type="ECO:0000256" key="3">
    <source>
        <dbReference type="ARBA" id="ARBA00022679"/>
    </source>
</evidence>
<dbReference type="PANTHER" id="PTHR43289">
    <property type="entry name" value="MITOGEN-ACTIVATED PROTEIN KINASE KINASE KINASE 20-RELATED"/>
    <property type="match status" value="1"/>
</dbReference>
<feature type="binding site" evidence="7">
    <location>
        <position position="38"/>
    </location>
    <ligand>
        <name>ATP</name>
        <dbReference type="ChEBI" id="CHEBI:30616"/>
    </ligand>
</feature>
<dbReference type="EC" id="2.7.11.1" evidence="1"/>
<dbReference type="PROSITE" id="PS00108">
    <property type="entry name" value="PROTEIN_KINASE_ST"/>
    <property type="match status" value="1"/>
</dbReference>
<keyword evidence="2" id="KW-0723">Serine/threonine-protein kinase</keyword>
<dbReference type="EMBL" id="AAWS01000014">
    <property type="protein sequence ID" value="EAY28644.1"/>
    <property type="molecule type" value="Genomic_DNA"/>
</dbReference>
<sequence>MIGAQVLNYRIDSKIGEGGMGSVYLASHLQMRRKAAIKALHPNLVNNTQIRERFRNEAEAMASLKHPNIIDLYDFLETNQGLFLIMEFIEGKPLDDYVRTVTGPLPEDRAIALFTKALDGFAYAHDRGIIHRDIKPSNLMIGNENQIKILDFGIAKILNDVNKGLTRTGSKMGTVLYMSPEQVKGLSADRCSDIYSLGVTLFQILTGRPPYDEKTSTEYDVYTKIVNSPLPRLRKFNPGVSERMQAIIDKATAKEPQERYQTAIEFKQALQSLVQQTIPTGSTLTTTAPTGGSVNPQRQAPPNKPRTQNRKPAPKKTAPNNNIWLPLSVVVLLGILTYLVLWNPLNIKPLQKIAVFSHAYKKRNATTKQDKKETVKITLRKFYDAAESRNFDNIRPFYRKTITNYFGNKNIDRERDLRSAYKYSWDKVVTEERHKIDWDSMQYSEDEEGNHTAIFDYTYEYQPKKAKKPEDQGKTKSVSRKAEVRMDKEYRVYYVKNIKK</sequence>
<evidence type="ECO:0000256" key="7">
    <source>
        <dbReference type="PROSITE-ProRule" id="PRU10141"/>
    </source>
</evidence>
<keyword evidence="5 11" id="KW-0418">Kinase</keyword>
<evidence type="ECO:0000256" key="6">
    <source>
        <dbReference type="ARBA" id="ARBA00022840"/>
    </source>
</evidence>
<keyword evidence="12" id="KW-1185">Reference proteome</keyword>
<evidence type="ECO:0000256" key="9">
    <source>
        <dbReference type="SAM" id="Phobius"/>
    </source>
</evidence>
<feature type="transmembrane region" description="Helical" evidence="9">
    <location>
        <begin position="323"/>
        <end position="342"/>
    </location>
</feature>
<dbReference type="Pfam" id="PF00069">
    <property type="entry name" value="Pkinase"/>
    <property type="match status" value="1"/>
</dbReference>
<dbReference type="InterPro" id="IPR017441">
    <property type="entry name" value="Protein_kinase_ATP_BS"/>
</dbReference>
<evidence type="ECO:0000256" key="1">
    <source>
        <dbReference type="ARBA" id="ARBA00012513"/>
    </source>
</evidence>
<dbReference type="GO" id="GO:0005524">
    <property type="term" value="F:ATP binding"/>
    <property type="evidence" value="ECO:0007669"/>
    <property type="project" value="UniProtKB-UniRule"/>
</dbReference>
<dbReference type="InterPro" id="IPR008271">
    <property type="entry name" value="Ser/Thr_kinase_AS"/>
</dbReference>
<evidence type="ECO:0000313" key="11">
    <source>
        <dbReference type="EMBL" id="EAY28644.1"/>
    </source>
</evidence>
<reference evidence="11" key="1">
    <citation type="submission" date="2007-01" db="EMBL/GenBank/DDBJ databases">
        <authorList>
            <person name="Haygood M."/>
            <person name="Podell S."/>
            <person name="Anderson C."/>
            <person name="Hopkinson B."/>
            <person name="Roe K."/>
            <person name="Barbeau K."/>
            <person name="Gaasterland T."/>
            <person name="Ferriera S."/>
            <person name="Johnson J."/>
            <person name="Kravitz S."/>
            <person name="Beeson K."/>
            <person name="Sutton G."/>
            <person name="Rogers Y.-H."/>
            <person name="Friedman R."/>
            <person name="Frazier M."/>
            <person name="Venter J.C."/>
        </authorList>
    </citation>
    <scope>NUCLEOTIDE SEQUENCE [LARGE SCALE GENOMIC DNA]</scope>
    <source>
        <strain evidence="11">ATCC 23134</strain>
    </source>
</reference>
<accession>A1ZL90</accession>
<dbReference type="OrthoDB" id="9813021at2"/>
<feature type="domain" description="Protein kinase" evidence="10">
    <location>
        <begin position="9"/>
        <end position="274"/>
    </location>
</feature>
<dbReference type="Gene3D" id="1.10.510.10">
    <property type="entry name" value="Transferase(Phosphotransferase) domain 1"/>
    <property type="match status" value="1"/>
</dbReference>
<evidence type="ECO:0000313" key="12">
    <source>
        <dbReference type="Proteomes" id="UP000004095"/>
    </source>
</evidence>
<evidence type="ECO:0000256" key="8">
    <source>
        <dbReference type="SAM" id="MobiDB-lite"/>
    </source>
</evidence>
<dbReference type="RefSeq" id="WP_002697323.1">
    <property type="nucleotide sequence ID" value="NZ_AAWS01000014.1"/>
</dbReference>
<dbReference type="CDD" id="cd14014">
    <property type="entry name" value="STKc_PknB_like"/>
    <property type="match status" value="1"/>
</dbReference>
<keyword evidence="9" id="KW-1133">Transmembrane helix</keyword>
<keyword evidence="3" id="KW-0808">Transferase</keyword>
<feature type="compositionally biased region" description="Low complexity" evidence="8">
    <location>
        <begin position="281"/>
        <end position="293"/>
    </location>
</feature>
<keyword evidence="4 7" id="KW-0547">Nucleotide-binding</keyword>
<dbReference type="PROSITE" id="PS50011">
    <property type="entry name" value="PROTEIN_KINASE_DOM"/>
    <property type="match status" value="1"/>
</dbReference>
<protein>
    <recommendedName>
        <fullName evidence="1">non-specific serine/threonine protein kinase</fullName>
        <ecNumber evidence="1">2.7.11.1</ecNumber>
    </recommendedName>
</protein>
<proteinExistence type="predicted"/>
<keyword evidence="9" id="KW-0812">Transmembrane</keyword>
<dbReference type="Proteomes" id="UP000004095">
    <property type="component" value="Unassembled WGS sequence"/>
</dbReference>
<keyword evidence="6 7" id="KW-0067">ATP-binding</keyword>
<organism evidence="11 12">
    <name type="scientific">Microscilla marina ATCC 23134</name>
    <dbReference type="NCBI Taxonomy" id="313606"/>
    <lineage>
        <taxon>Bacteria</taxon>
        <taxon>Pseudomonadati</taxon>
        <taxon>Bacteroidota</taxon>
        <taxon>Cytophagia</taxon>
        <taxon>Cytophagales</taxon>
        <taxon>Microscillaceae</taxon>
        <taxon>Microscilla</taxon>
    </lineage>
</organism>